<protein>
    <submittedName>
        <fullName evidence="4">Alpha/beta fold hydrolase</fullName>
    </submittedName>
</protein>
<dbReference type="PANTHER" id="PTHR32268">
    <property type="entry name" value="HOMOSERINE O-ACETYLTRANSFERASE"/>
    <property type="match status" value="1"/>
</dbReference>
<dbReference type="Proteomes" id="UP000559626">
    <property type="component" value="Unassembled WGS sequence"/>
</dbReference>
<dbReference type="GO" id="GO:0009092">
    <property type="term" value="P:homoserine metabolic process"/>
    <property type="evidence" value="ECO:0007669"/>
    <property type="project" value="TreeGrafter"/>
</dbReference>
<keyword evidence="1" id="KW-0808">Transferase</keyword>
<dbReference type="Gene3D" id="3.40.50.1820">
    <property type="entry name" value="alpha/beta hydrolase"/>
    <property type="match status" value="1"/>
</dbReference>
<evidence type="ECO:0000256" key="1">
    <source>
        <dbReference type="ARBA" id="ARBA00022679"/>
    </source>
</evidence>
<dbReference type="InterPro" id="IPR029058">
    <property type="entry name" value="AB_hydrolase_fold"/>
</dbReference>
<feature type="chain" id="PRO_5031373643" evidence="2">
    <location>
        <begin position="22"/>
        <end position="367"/>
    </location>
</feature>
<dbReference type="GO" id="GO:0004414">
    <property type="term" value="F:homoserine O-acetyltransferase activity"/>
    <property type="evidence" value="ECO:0007669"/>
    <property type="project" value="TreeGrafter"/>
</dbReference>
<dbReference type="AlphaFoldDB" id="A0A7Y0AFD2"/>
<dbReference type="EMBL" id="JABBGH010000002">
    <property type="protein sequence ID" value="NML66292.1"/>
    <property type="molecule type" value="Genomic_DNA"/>
</dbReference>
<dbReference type="GO" id="GO:0016787">
    <property type="term" value="F:hydrolase activity"/>
    <property type="evidence" value="ECO:0007669"/>
    <property type="project" value="UniProtKB-KW"/>
</dbReference>
<organism evidence="4 5">
    <name type="scientific">Hymenobacter polaris</name>
    <dbReference type="NCBI Taxonomy" id="2682546"/>
    <lineage>
        <taxon>Bacteria</taxon>
        <taxon>Pseudomonadati</taxon>
        <taxon>Bacteroidota</taxon>
        <taxon>Cytophagia</taxon>
        <taxon>Cytophagales</taxon>
        <taxon>Hymenobacteraceae</taxon>
        <taxon>Hymenobacter</taxon>
    </lineage>
</organism>
<dbReference type="SUPFAM" id="SSF53474">
    <property type="entry name" value="alpha/beta-Hydrolases"/>
    <property type="match status" value="1"/>
</dbReference>
<evidence type="ECO:0000259" key="3">
    <source>
        <dbReference type="Pfam" id="PF00561"/>
    </source>
</evidence>
<reference evidence="4 5" key="1">
    <citation type="submission" date="2020-04" db="EMBL/GenBank/DDBJ databases">
        <title>Hymenobacter polaris sp. nov., isolated from Arctic soil.</title>
        <authorList>
            <person name="Dahal R.H."/>
        </authorList>
    </citation>
    <scope>NUCLEOTIDE SEQUENCE [LARGE SCALE GENOMIC DNA]</scope>
    <source>
        <strain evidence="4 5">RP-2-7</strain>
    </source>
</reference>
<dbReference type="GO" id="GO:0009086">
    <property type="term" value="P:methionine biosynthetic process"/>
    <property type="evidence" value="ECO:0007669"/>
    <property type="project" value="TreeGrafter"/>
</dbReference>
<dbReference type="InterPro" id="IPR008220">
    <property type="entry name" value="HAT_MetX-like"/>
</dbReference>
<evidence type="ECO:0000256" key="2">
    <source>
        <dbReference type="SAM" id="SignalP"/>
    </source>
</evidence>
<dbReference type="NCBIfam" id="NF005071">
    <property type="entry name" value="PRK06489.1"/>
    <property type="match status" value="1"/>
</dbReference>
<proteinExistence type="predicted"/>
<evidence type="ECO:0000313" key="5">
    <source>
        <dbReference type="Proteomes" id="UP000559626"/>
    </source>
</evidence>
<name>A0A7Y0AFD2_9BACT</name>
<accession>A0A7Y0AFD2</accession>
<feature type="domain" description="AB hydrolase-1" evidence="3">
    <location>
        <begin position="71"/>
        <end position="310"/>
    </location>
</feature>
<evidence type="ECO:0000313" key="4">
    <source>
        <dbReference type="EMBL" id="NML66292.1"/>
    </source>
</evidence>
<keyword evidence="5" id="KW-1185">Reference proteome</keyword>
<dbReference type="InterPro" id="IPR000073">
    <property type="entry name" value="AB_hydrolase_1"/>
</dbReference>
<dbReference type="PANTHER" id="PTHR32268:SF11">
    <property type="entry name" value="HOMOSERINE O-ACETYLTRANSFERASE"/>
    <property type="match status" value="1"/>
</dbReference>
<keyword evidence="2" id="KW-0732">Signal</keyword>
<dbReference type="RefSeq" id="WP_169531942.1">
    <property type="nucleotide sequence ID" value="NZ_JABBGH010000002.1"/>
</dbReference>
<dbReference type="Pfam" id="PF00561">
    <property type="entry name" value="Abhydrolase_1"/>
    <property type="match status" value="1"/>
</dbReference>
<sequence length="367" mass="40398">MLLFRMALLLGWLALPAAGQAPTQPYPSPQTGDYELPNFRFASGETLPELRLHYTTLGQPRRDKSGRVTNAVLIMHGTTGAGGAFLNAQFAGHLFGPGQLLDATRYYLILPDAIGHGQSSKPSNGLRMQFPKYTYDDMVQADYQLLTQKLGVNHLRLVMGTSMGGMETWVWGYQHPDFMDALLPLASLPVEIAGRNRMLRKMAIDMIEMDPAWQNGQYATEPRVGLAGAASSLIMMTSSPKQMQRQAPTRTLAEAALAKTEANFYKSLDANDFIYQFDASRDYNPAPHLGAIRAPLFAINSADDQVNPPELGILEVEIKKVPRGRYILLPISDLTTGHGTHSNPAIWGPYLQELLRLTEPAPHPAAN</sequence>
<feature type="signal peptide" evidence="2">
    <location>
        <begin position="1"/>
        <end position="21"/>
    </location>
</feature>
<gene>
    <name evidence="4" type="ORF">HHL22_13850</name>
</gene>
<keyword evidence="4" id="KW-0378">Hydrolase</keyword>
<comment type="caution">
    <text evidence="4">The sequence shown here is derived from an EMBL/GenBank/DDBJ whole genome shotgun (WGS) entry which is preliminary data.</text>
</comment>